<evidence type="ECO:0000313" key="2">
    <source>
        <dbReference type="EMBL" id="CAE0471349.1"/>
    </source>
</evidence>
<organism evidence="2">
    <name type="scientific">Chaetoceros debilis</name>
    <dbReference type="NCBI Taxonomy" id="122233"/>
    <lineage>
        <taxon>Eukaryota</taxon>
        <taxon>Sar</taxon>
        <taxon>Stramenopiles</taxon>
        <taxon>Ochrophyta</taxon>
        <taxon>Bacillariophyta</taxon>
        <taxon>Coscinodiscophyceae</taxon>
        <taxon>Chaetocerotophycidae</taxon>
        <taxon>Chaetocerotales</taxon>
        <taxon>Chaetocerotaceae</taxon>
        <taxon>Chaetoceros</taxon>
    </lineage>
</organism>
<dbReference type="Gene3D" id="3.40.50.300">
    <property type="entry name" value="P-loop containing nucleotide triphosphate hydrolases"/>
    <property type="match status" value="1"/>
</dbReference>
<sequence>MPTCEAERRDERTLPVTTHSLETVIRQATAYAKARLSPIVEADPDVAGAMDILNFVLYHENNDTVAVEGQKGEREDGTERSQSSRDLEQQRNRKRARLSDDVNGNTESPKDPTVDLAALLPRIWTELQEAIGEKEIKNICSDVADRALVKSAVQELEEQEKIMVDEETVYLV</sequence>
<dbReference type="InterPro" id="IPR027417">
    <property type="entry name" value="P-loop_NTPase"/>
</dbReference>
<evidence type="ECO:0000256" key="1">
    <source>
        <dbReference type="SAM" id="MobiDB-lite"/>
    </source>
</evidence>
<proteinExistence type="predicted"/>
<dbReference type="EMBL" id="HBIO01021059">
    <property type="protein sequence ID" value="CAE0471349.1"/>
    <property type="molecule type" value="Transcribed_RNA"/>
</dbReference>
<gene>
    <name evidence="2" type="ORF">CDEB00056_LOCUS16202</name>
</gene>
<protein>
    <recommendedName>
        <fullName evidence="3">MCM AAA-lid domain-containing protein</fullName>
    </recommendedName>
</protein>
<accession>A0A7S3VC81</accession>
<name>A0A7S3VC81_9STRA</name>
<feature type="region of interest" description="Disordered" evidence="1">
    <location>
        <begin position="66"/>
        <end position="113"/>
    </location>
</feature>
<feature type="compositionally biased region" description="Basic and acidic residues" evidence="1">
    <location>
        <begin position="70"/>
        <end position="91"/>
    </location>
</feature>
<evidence type="ECO:0008006" key="3">
    <source>
        <dbReference type="Google" id="ProtNLM"/>
    </source>
</evidence>
<dbReference type="AlphaFoldDB" id="A0A7S3VC81"/>
<reference evidence="2" key="1">
    <citation type="submission" date="2021-01" db="EMBL/GenBank/DDBJ databases">
        <authorList>
            <person name="Corre E."/>
            <person name="Pelletier E."/>
            <person name="Niang G."/>
            <person name="Scheremetjew M."/>
            <person name="Finn R."/>
            <person name="Kale V."/>
            <person name="Holt S."/>
            <person name="Cochrane G."/>
            <person name="Meng A."/>
            <person name="Brown T."/>
            <person name="Cohen L."/>
        </authorList>
    </citation>
    <scope>NUCLEOTIDE SEQUENCE</scope>
    <source>
        <strain evidence="2">MM31A-1</strain>
    </source>
</reference>